<dbReference type="SUPFAM" id="SSF82784">
    <property type="entry name" value="OsmC-like"/>
    <property type="match status" value="1"/>
</dbReference>
<accession>A0A5K1I8N0</accession>
<dbReference type="RefSeq" id="WP_151444188.1">
    <property type="nucleotide sequence ID" value="NZ_CABVOU010000039.1"/>
</dbReference>
<dbReference type="InterPro" id="IPR052707">
    <property type="entry name" value="OsmC_Ohr_Peroxiredoxin"/>
</dbReference>
<dbReference type="EMBL" id="CABVOU010000039">
    <property type="protein sequence ID" value="VVZ96388.1"/>
    <property type="molecule type" value="Genomic_DNA"/>
</dbReference>
<protein>
    <submittedName>
        <fullName evidence="1">OsmC-like protein</fullName>
    </submittedName>
</protein>
<dbReference type="PANTHER" id="PTHR42830:SF2">
    <property type="entry name" value="OSMC_OHR FAMILY PROTEIN"/>
    <property type="match status" value="1"/>
</dbReference>
<dbReference type="InterPro" id="IPR036102">
    <property type="entry name" value="OsmC/Ohrsf"/>
</dbReference>
<dbReference type="Pfam" id="PF02566">
    <property type="entry name" value="OsmC"/>
    <property type="match status" value="1"/>
</dbReference>
<dbReference type="Proteomes" id="UP000326725">
    <property type="component" value="Unassembled WGS sequence"/>
</dbReference>
<gene>
    <name evidence="1" type="ORF">HALO32_02484</name>
</gene>
<organism evidence="1 2">
    <name type="scientific">Halomonas lysinitropha</name>
    <dbReference type="NCBI Taxonomy" id="2607506"/>
    <lineage>
        <taxon>Bacteria</taxon>
        <taxon>Pseudomonadati</taxon>
        <taxon>Pseudomonadota</taxon>
        <taxon>Gammaproteobacteria</taxon>
        <taxon>Oceanospirillales</taxon>
        <taxon>Halomonadaceae</taxon>
        <taxon>Halomonas</taxon>
    </lineage>
</organism>
<reference evidence="1 2" key="1">
    <citation type="submission" date="2019-09" db="EMBL/GenBank/DDBJ databases">
        <authorList>
            <person name="Criscuolo A."/>
        </authorList>
    </citation>
    <scope>NUCLEOTIDE SEQUENCE [LARGE SCALE GENOMIC DNA]</scope>
    <source>
        <strain evidence="2">3(2)</strain>
    </source>
</reference>
<name>A0A5K1I8N0_9GAMM</name>
<evidence type="ECO:0000313" key="1">
    <source>
        <dbReference type="EMBL" id="VVZ96388.1"/>
    </source>
</evidence>
<dbReference type="InterPro" id="IPR015946">
    <property type="entry name" value="KH_dom-like_a/b"/>
</dbReference>
<dbReference type="Gene3D" id="3.30.300.20">
    <property type="match status" value="1"/>
</dbReference>
<keyword evidence="2" id="KW-1185">Reference proteome</keyword>
<dbReference type="AlphaFoldDB" id="A0A5K1I8N0"/>
<evidence type="ECO:0000313" key="2">
    <source>
        <dbReference type="Proteomes" id="UP000326725"/>
    </source>
</evidence>
<proteinExistence type="predicted"/>
<sequence>MSVHQSAIRWQHNPHATDANTYSRNHCVTLNGDQQVDVSASVEFKGDPSCADPEQMLISAVSSCHMLFFLAIAEFQGYRVESYEDDPVGHLESSNKKGLEITRIELSPRITFGGDKMPDEKAISRIHANAHKSCFIRNSITAEVTINHL</sequence>
<dbReference type="PANTHER" id="PTHR42830">
    <property type="entry name" value="OSMOTICALLY INDUCIBLE FAMILY PROTEIN"/>
    <property type="match status" value="1"/>
</dbReference>
<dbReference type="InterPro" id="IPR003718">
    <property type="entry name" value="OsmC/Ohr_fam"/>
</dbReference>